<comment type="caution">
    <text evidence="8">The sequence shown here is derived from an EMBL/GenBank/DDBJ whole genome shotgun (WGS) entry which is preliminary data.</text>
</comment>
<dbReference type="AlphaFoldDB" id="A0AAV6MEZ3"/>
<accession>A0AAV6MEZ3</accession>
<evidence type="ECO:0000259" key="7">
    <source>
        <dbReference type="Pfam" id="PF00892"/>
    </source>
</evidence>
<evidence type="ECO:0000256" key="1">
    <source>
        <dbReference type="ARBA" id="ARBA00004141"/>
    </source>
</evidence>
<evidence type="ECO:0000256" key="2">
    <source>
        <dbReference type="ARBA" id="ARBA00007635"/>
    </source>
</evidence>
<keyword evidence="4 6" id="KW-1133">Transmembrane helix</keyword>
<name>A0AAV6MEZ3_9ROSI</name>
<dbReference type="InterPro" id="IPR000620">
    <property type="entry name" value="EamA_dom"/>
</dbReference>
<dbReference type="InterPro" id="IPR030184">
    <property type="entry name" value="WAT1-related"/>
</dbReference>
<evidence type="ECO:0000313" key="9">
    <source>
        <dbReference type="Proteomes" id="UP000685013"/>
    </source>
</evidence>
<dbReference type="Pfam" id="PF00892">
    <property type="entry name" value="EamA"/>
    <property type="match status" value="1"/>
</dbReference>
<evidence type="ECO:0000256" key="3">
    <source>
        <dbReference type="ARBA" id="ARBA00022692"/>
    </source>
</evidence>
<dbReference type="EMBL" id="JAGKQH010000015">
    <property type="protein sequence ID" value="KAG6579710.1"/>
    <property type="molecule type" value="Genomic_DNA"/>
</dbReference>
<gene>
    <name evidence="8" type="ORF">SDJN03_24158</name>
</gene>
<reference evidence="8 9" key="1">
    <citation type="journal article" date="2021" name="Hortic Res">
        <title>The domestication of Cucurbita argyrosperma as revealed by the genome of its wild relative.</title>
        <authorList>
            <person name="Barrera-Redondo J."/>
            <person name="Sanchez-de la Vega G."/>
            <person name="Aguirre-Liguori J.A."/>
            <person name="Castellanos-Morales G."/>
            <person name="Gutierrez-Guerrero Y.T."/>
            <person name="Aguirre-Dugua X."/>
            <person name="Aguirre-Planter E."/>
            <person name="Tenaillon M.I."/>
            <person name="Lira-Saade R."/>
            <person name="Eguiarte L.E."/>
        </authorList>
    </citation>
    <scope>NUCLEOTIDE SEQUENCE [LARGE SCALE GENOMIC DNA]</scope>
    <source>
        <strain evidence="8">JBR-2021</strain>
    </source>
</reference>
<evidence type="ECO:0000256" key="4">
    <source>
        <dbReference type="ARBA" id="ARBA00022989"/>
    </source>
</evidence>
<comment type="caution">
    <text evidence="6">Lacks conserved residue(s) required for the propagation of feature annotation.</text>
</comment>
<evidence type="ECO:0000256" key="5">
    <source>
        <dbReference type="ARBA" id="ARBA00023136"/>
    </source>
</evidence>
<organism evidence="8 9">
    <name type="scientific">Cucurbita argyrosperma subsp. sororia</name>
    <dbReference type="NCBI Taxonomy" id="37648"/>
    <lineage>
        <taxon>Eukaryota</taxon>
        <taxon>Viridiplantae</taxon>
        <taxon>Streptophyta</taxon>
        <taxon>Embryophyta</taxon>
        <taxon>Tracheophyta</taxon>
        <taxon>Spermatophyta</taxon>
        <taxon>Magnoliopsida</taxon>
        <taxon>eudicotyledons</taxon>
        <taxon>Gunneridae</taxon>
        <taxon>Pentapetalae</taxon>
        <taxon>rosids</taxon>
        <taxon>fabids</taxon>
        <taxon>Cucurbitales</taxon>
        <taxon>Cucurbitaceae</taxon>
        <taxon>Cucurbiteae</taxon>
        <taxon>Cucurbita</taxon>
    </lineage>
</organism>
<feature type="non-terminal residue" evidence="8">
    <location>
        <position position="1"/>
    </location>
</feature>
<dbReference type="PANTHER" id="PTHR31218">
    <property type="entry name" value="WAT1-RELATED PROTEIN"/>
    <property type="match status" value="1"/>
</dbReference>
<evidence type="ECO:0000313" key="8">
    <source>
        <dbReference type="EMBL" id="KAG6579710.1"/>
    </source>
</evidence>
<dbReference type="GO" id="GO:0022857">
    <property type="term" value="F:transmembrane transporter activity"/>
    <property type="evidence" value="ECO:0007669"/>
    <property type="project" value="InterPro"/>
</dbReference>
<sequence length="367" mass="40430">MESGVGSSGVGSSGVGSSGTTICTNGAFHATAKPALLMLLVQSVFAGVNVLYKLAVNDGMNLMIMIAFRFVFASLFMLPLAFFLERNKRPKMTCSILFYGFLCGLFGYRDVESKLVRTEFGNDVSNICFGHAESLSGYYLPSRPLLRDGKVGDEEQGRGGQGGRNVSGDWWGHVSYFLQRHPDQHLVNPRGPPPWRTLGTSSSKSSPLPQFCAWKSAGSRQLPLLLFLAHPSDKNDENISMPILEHRVDVCDGSNSGVGDINLCREGLEAMEIGLEYQASHRCICRDRGVGSHGDADGVVRTYERATVCVYFQPSYASPGSYCWIPMPPRKLAPWQCDWSSADCVWFIHGVVGQKQRDEQHTSIERR</sequence>
<comment type="subcellular location">
    <subcellularLocation>
        <location evidence="1 6">Membrane</location>
        <topology evidence="1 6">Multi-pass membrane protein</topology>
    </subcellularLocation>
</comment>
<proteinExistence type="inferred from homology"/>
<feature type="transmembrane region" description="Helical" evidence="6">
    <location>
        <begin position="62"/>
        <end position="84"/>
    </location>
</feature>
<evidence type="ECO:0000256" key="6">
    <source>
        <dbReference type="RuleBase" id="RU363077"/>
    </source>
</evidence>
<dbReference type="GO" id="GO:0016020">
    <property type="term" value="C:membrane"/>
    <property type="evidence" value="ECO:0007669"/>
    <property type="project" value="UniProtKB-SubCell"/>
</dbReference>
<protein>
    <recommendedName>
        <fullName evidence="6">WAT1-related protein</fullName>
    </recommendedName>
</protein>
<keyword evidence="3 6" id="KW-0812">Transmembrane</keyword>
<keyword evidence="5 6" id="KW-0472">Membrane</keyword>
<comment type="similarity">
    <text evidence="2 6">Belongs to the drug/metabolite transporter (DMT) superfamily. Plant drug/metabolite exporter (P-DME) (TC 2.A.7.4) family.</text>
</comment>
<feature type="domain" description="EamA" evidence="7">
    <location>
        <begin position="35"/>
        <end position="108"/>
    </location>
</feature>
<dbReference type="Proteomes" id="UP000685013">
    <property type="component" value="Chromosome 15"/>
</dbReference>
<keyword evidence="9" id="KW-1185">Reference proteome</keyword>